<sequence>MEHPEGYAHIIYEPGPRRLDYLQSFLTHTGKLLRLRGWNKLLGDQRLMTPFTAEESEWIVDFWLTAEQRGSARIYGAVLLSEEDIALLPASQLTVDAHVAALTYRIFDSEVAAQQWLQQVS</sequence>
<gene>
    <name evidence="1" type="ORF">HW556_00440</name>
</gene>
<evidence type="ECO:0008006" key="3">
    <source>
        <dbReference type="Google" id="ProtNLM"/>
    </source>
</evidence>
<evidence type="ECO:0000313" key="1">
    <source>
        <dbReference type="EMBL" id="NVO83340.1"/>
    </source>
</evidence>
<dbReference type="EMBL" id="JABKAV010000001">
    <property type="protein sequence ID" value="NVO83340.1"/>
    <property type="molecule type" value="Genomic_DNA"/>
</dbReference>
<accession>A0ABX2PYZ0</accession>
<keyword evidence="2" id="KW-1185">Reference proteome</keyword>
<evidence type="ECO:0000313" key="2">
    <source>
        <dbReference type="Proteomes" id="UP000626554"/>
    </source>
</evidence>
<dbReference type="Proteomes" id="UP000626554">
    <property type="component" value="Unassembled WGS sequence"/>
</dbReference>
<name>A0ABX2PYZ0_9BACT</name>
<proteinExistence type="predicted"/>
<comment type="caution">
    <text evidence="1">The sequence shown here is derived from an EMBL/GenBank/DDBJ whole genome shotgun (WGS) entry which is preliminary data.</text>
</comment>
<reference evidence="1 2" key="1">
    <citation type="submission" date="2020-05" db="EMBL/GenBank/DDBJ databases">
        <title>Hymenobacter terrestris sp. nov. and Hymenobacter lapidiphilus sp. nov., isolated from regoliths in Antarctica.</title>
        <authorList>
            <person name="Sedlacek I."/>
            <person name="Pantucek R."/>
            <person name="Zeman M."/>
            <person name="Holochova P."/>
            <person name="Kralova S."/>
            <person name="Stankova E."/>
            <person name="Sedo O."/>
            <person name="Micenkova L."/>
            <person name="Svec P."/>
            <person name="Gupta V."/>
            <person name="Sood U."/>
            <person name="Korpole U.S."/>
            <person name="Lal R."/>
        </authorList>
    </citation>
    <scope>NUCLEOTIDE SEQUENCE [LARGE SCALE GENOMIC DNA]</scope>
    <source>
        <strain evidence="1 2">P5252</strain>
    </source>
</reference>
<organism evidence="1 2">
    <name type="scientific">Hymenobacter terrestris</name>
    <dbReference type="NCBI Taxonomy" id="2748310"/>
    <lineage>
        <taxon>Bacteria</taxon>
        <taxon>Pseudomonadati</taxon>
        <taxon>Bacteroidota</taxon>
        <taxon>Cytophagia</taxon>
        <taxon>Cytophagales</taxon>
        <taxon>Hymenobacteraceae</taxon>
        <taxon>Hymenobacter</taxon>
    </lineage>
</organism>
<protein>
    <recommendedName>
        <fullName evidence="3">STAS/SEC14 domain-containing protein</fullName>
    </recommendedName>
</protein>